<dbReference type="MEROPS" id="M01.033"/>
<sequence length="551" mass="61713">MTVQRPHRSSPIVGARDSYTGVDFNLGFHILHYNLEMTYNASPNHLRATATLTMENYLPLKTLTLDLAEALRVDKVEISGHGAARTEPDLTSKLQLKRYRQSNKKLHLTFVEEIPEDLSFDVKIRYAGNPRPLRSQWGEVGWEETNNGALVAGQPNGAPSWFPCDDTPDEKATYRIAFTTNKDITAVATGTQVEVAHRGAWTTRVFEVNYPMATYLAAVYVGPYQQSDLPAAQVGRKTVPVNAWLPYGDHQSRLVRERFSHDFADQTAMIEAYSDMFGPYPFPEYGVVITDEVMEIPLEAQAMSMFGKNHANGKKTWERLIAHELSHQWFGNSVGLVEWRDIWLNEGFACYAEWLWFERSQNIPAEKHARFHYHHLANKPQDLRLIDPGASDMFDDRVYKRGALTVHALRVLLGDEDFFALLRRWTSEHRFGLVETRDLENLVHDQIQHRKDITPADVSALFDAWLRHPELPNFPATPSSPYFGTTPTSSLTEDLTGLPAADLDTEVDAGGPARAATQAAAQAKEAAAQAGQVVSNAAKDVLSAAKNALGN</sequence>
<proteinExistence type="inferred from homology"/>
<feature type="region of interest" description="Disordered" evidence="16">
    <location>
        <begin position="476"/>
        <end position="495"/>
    </location>
</feature>
<dbReference type="AlphaFoldDB" id="F8E366"/>
<dbReference type="PANTHER" id="PTHR45726:SF3">
    <property type="entry name" value="LEUKOTRIENE A-4 HYDROLASE"/>
    <property type="match status" value="1"/>
</dbReference>
<dbReference type="Gene3D" id="2.60.40.1730">
    <property type="entry name" value="tricorn interacting facor f3 domain"/>
    <property type="match status" value="1"/>
</dbReference>
<evidence type="ECO:0000259" key="18">
    <source>
        <dbReference type="Pfam" id="PF17900"/>
    </source>
</evidence>
<evidence type="ECO:0000256" key="8">
    <source>
        <dbReference type="ARBA" id="ARBA00022723"/>
    </source>
</evidence>
<evidence type="ECO:0000313" key="19">
    <source>
        <dbReference type="EMBL" id="AEI10338.1"/>
    </source>
</evidence>
<dbReference type="SUPFAM" id="SSF63737">
    <property type="entry name" value="Leukotriene A4 hydrolase N-terminal domain"/>
    <property type="match status" value="1"/>
</dbReference>
<name>F8E366_CORRG</name>
<dbReference type="Gene3D" id="1.10.390.10">
    <property type="entry name" value="Neutral Protease Domain 2"/>
    <property type="match status" value="1"/>
</dbReference>
<keyword evidence="9" id="KW-0378">Hydrolase</keyword>
<feature type="binding site" evidence="15">
    <location>
        <position position="323"/>
    </location>
    <ligand>
        <name>Zn(2+)</name>
        <dbReference type="ChEBI" id="CHEBI:29105"/>
        <note>catalytic</note>
    </ligand>
</feature>
<dbReference type="GO" id="GO:0006508">
    <property type="term" value="P:proteolysis"/>
    <property type="evidence" value="ECO:0007669"/>
    <property type="project" value="UniProtKB-KW"/>
</dbReference>
<dbReference type="eggNOG" id="COG0308">
    <property type="taxonomic scope" value="Bacteria"/>
</dbReference>
<feature type="active site" description="Proton donor" evidence="14">
    <location>
        <position position="399"/>
    </location>
</feature>
<keyword evidence="8 15" id="KW-0479">Metal-binding</keyword>
<keyword evidence="20" id="KW-1185">Reference proteome</keyword>
<comment type="cofactor">
    <cofactor evidence="15">
        <name>Zn(2+)</name>
        <dbReference type="ChEBI" id="CHEBI:29105"/>
    </cofactor>
    <text evidence="15">Binds 1 zinc ion per subunit.</text>
</comment>
<dbReference type="InterPro" id="IPR001930">
    <property type="entry name" value="Peptidase_M1"/>
</dbReference>
<dbReference type="STRING" id="662755.CRES_1985"/>
<dbReference type="OrthoDB" id="100605at2"/>
<evidence type="ECO:0000256" key="9">
    <source>
        <dbReference type="ARBA" id="ARBA00022801"/>
    </source>
</evidence>
<reference evidence="19 20" key="1">
    <citation type="journal article" date="2012" name="BMC Genomics">
        <title>Complete genome sequence, lifestyle, and multi-drug resistance of the human pathogen Corynebacterium resistens DSM 45100 isolated from blood samples of a leukemia patient.</title>
        <authorList>
            <person name="Schroder J."/>
            <person name="Maus I."/>
            <person name="Meyer K."/>
            <person name="Wordemann S."/>
            <person name="Blom J."/>
            <person name="Jaenicke S."/>
            <person name="Schneider J."/>
            <person name="Trost E."/>
            <person name="Tauch A."/>
        </authorList>
    </citation>
    <scope>NUCLEOTIDE SEQUENCE [LARGE SCALE GENOMIC DNA]</scope>
    <source>
        <strain evidence="20">DSM 45100 / JCM 12819 / CCUG 50093 / GTC 2026 / SICGH 158</strain>
    </source>
</reference>
<organism evidence="19 20">
    <name type="scientific">Corynebacterium resistens (strain DSM 45100 / JCM 12819 / GTC 2026 / SICGH 158)</name>
    <dbReference type="NCBI Taxonomy" id="662755"/>
    <lineage>
        <taxon>Bacteria</taxon>
        <taxon>Bacillati</taxon>
        <taxon>Actinomycetota</taxon>
        <taxon>Actinomycetes</taxon>
        <taxon>Mycobacteriales</taxon>
        <taxon>Corynebacteriaceae</taxon>
        <taxon>Corynebacterium</taxon>
    </lineage>
</organism>
<dbReference type="GO" id="GO:0008270">
    <property type="term" value="F:zinc ion binding"/>
    <property type="evidence" value="ECO:0007669"/>
    <property type="project" value="InterPro"/>
</dbReference>
<comment type="catalytic activity">
    <reaction evidence="1">
        <text>Release of an N-terminal amino acid, Xaa-|-Yaa- from a peptide, amide or arylamide. Xaa is preferably Ala, but may be most amino acids including Pro (slow action). When a terminal hydrophobic residue is followed by a prolyl residue, the two may be released as an intact Xaa-Pro dipeptide.</text>
        <dbReference type="EC" id="3.4.11.2"/>
    </reaction>
</comment>
<comment type="similarity">
    <text evidence="3">Belongs to the peptidase M1 family.</text>
</comment>
<dbReference type="InterPro" id="IPR027268">
    <property type="entry name" value="Peptidase_M4/M1_CTD_sf"/>
</dbReference>
<evidence type="ECO:0000256" key="16">
    <source>
        <dbReference type="SAM" id="MobiDB-lite"/>
    </source>
</evidence>
<evidence type="ECO:0000256" key="10">
    <source>
        <dbReference type="ARBA" id="ARBA00022833"/>
    </source>
</evidence>
<dbReference type="SUPFAM" id="SSF55486">
    <property type="entry name" value="Metalloproteases ('zincins'), catalytic domain"/>
    <property type="match status" value="1"/>
</dbReference>
<dbReference type="PANTHER" id="PTHR45726">
    <property type="entry name" value="LEUKOTRIENE A-4 HYDROLASE"/>
    <property type="match status" value="1"/>
</dbReference>
<feature type="domain" description="Peptidase M1 membrane alanine aminopeptidase" evidence="17">
    <location>
        <begin position="266"/>
        <end position="465"/>
    </location>
</feature>
<feature type="domain" description="Aminopeptidase N-like N-terminal" evidence="18">
    <location>
        <begin position="31"/>
        <end position="216"/>
    </location>
</feature>
<keyword evidence="7" id="KW-0645">Protease</keyword>
<dbReference type="Proteomes" id="UP000000492">
    <property type="component" value="Chromosome"/>
</dbReference>
<dbReference type="HOGENOM" id="CLU_014298_2_0_11"/>
<evidence type="ECO:0000256" key="6">
    <source>
        <dbReference type="ARBA" id="ARBA00022490"/>
    </source>
</evidence>
<evidence type="ECO:0000256" key="2">
    <source>
        <dbReference type="ARBA" id="ARBA00004496"/>
    </source>
</evidence>
<keyword evidence="11" id="KW-0482">Metalloprotease</keyword>
<dbReference type="InterPro" id="IPR042097">
    <property type="entry name" value="Aminopeptidase_N-like_N_sf"/>
</dbReference>
<dbReference type="EMBL" id="CP002857">
    <property type="protein sequence ID" value="AEI10338.1"/>
    <property type="molecule type" value="Genomic_DNA"/>
</dbReference>
<dbReference type="GO" id="GO:0008237">
    <property type="term" value="F:metallopeptidase activity"/>
    <property type="evidence" value="ECO:0007669"/>
    <property type="project" value="UniProtKB-KW"/>
</dbReference>
<evidence type="ECO:0000256" key="11">
    <source>
        <dbReference type="ARBA" id="ARBA00023049"/>
    </source>
</evidence>
<evidence type="ECO:0000259" key="17">
    <source>
        <dbReference type="Pfam" id="PF01433"/>
    </source>
</evidence>
<keyword evidence="10 15" id="KW-0862">Zinc</keyword>
<evidence type="ECO:0000256" key="15">
    <source>
        <dbReference type="PIRSR" id="PIRSR634015-3"/>
    </source>
</evidence>
<comment type="subcellular location">
    <subcellularLocation>
        <location evidence="2">Cytoplasm</location>
    </subcellularLocation>
</comment>
<feature type="binding site" evidence="15">
    <location>
        <position position="346"/>
    </location>
    <ligand>
        <name>Zn(2+)</name>
        <dbReference type="ChEBI" id="CHEBI:29105"/>
        <note>catalytic</note>
    </ligand>
</feature>
<dbReference type="PRINTS" id="PR00756">
    <property type="entry name" value="ALADIPTASE"/>
</dbReference>
<evidence type="ECO:0000256" key="4">
    <source>
        <dbReference type="ARBA" id="ARBA00012564"/>
    </source>
</evidence>
<evidence type="ECO:0000313" key="20">
    <source>
        <dbReference type="Proteomes" id="UP000000492"/>
    </source>
</evidence>
<evidence type="ECO:0000256" key="5">
    <source>
        <dbReference type="ARBA" id="ARBA00015611"/>
    </source>
</evidence>
<dbReference type="InterPro" id="IPR045357">
    <property type="entry name" value="Aminopeptidase_N-like_N"/>
</dbReference>
<dbReference type="InterPro" id="IPR014782">
    <property type="entry name" value="Peptidase_M1_dom"/>
</dbReference>
<dbReference type="GO" id="GO:0016285">
    <property type="term" value="F:alanyl aminopeptidase activity"/>
    <property type="evidence" value="ECO:0007669"/>
    <property type="project" value="UniProtKB-EC"/>
</dbReference>
<evidence type="ECO:0000256" key="13">
    <source>
        <dbReference type="ARBA" id="ARBA00031533"/>
    </source>
</evidence>
<dbReference type="InterPro" id="IPR034015">
    <property type="entry name" value="M1_LTA4H"/>
</dbReference>
<keyword evidence="6" id="KW-0963">Cytoplasm</keyword>
<protein>
    <recommendedName>
        <fullName evidence="5">Aminopeptidase N</fullName>
        <ecNumber evidence="4">3.4.11.2</ecNumber>
    </recommendedName>
    <alternativeName>
        <fullName evidence="12">Alanine aminopeptidase</fullName>
    </alternativeName>
    <alternativeName>
        <fullName evidence="13">Lysyl aminopeptidase</fullName>
    </alternativeName>
</protein>
<dbReference type="EC" id="3.4.11.2" evidence="4"/>
<feature type="binding site" evidence="15">
    <location>
        <position position="327"/>
    </location>
    <ligand>
        <name>Zn(2+)</name>
        <dbReference type="ChEBI" id="CHEBI:29105"/>
        <note>catalytic</note>
    </ligand>
</feature>
<dbReference type="CDD" id="cd09603">
    <property type="entry name" value="M1_APN_like"/>
    <property type="match status" value="1"/>
</dbReference>
<feature type="compositionally biased region" description="Polar residues" evidence="16">
    <location>
        <begin position="476"/>
        <end position="493"/>
    </location>
</feature>
<dbReference type="GO" id="GO:0005737">
    <property type="term" value="C:cytoplasm"/>
    <property type="evidence" value="ECO:0007669"/>
    <property type="project" value="UniProtKB-SubCell"/>
</dbReference>
<dbReference type="KEGG" id="crd:CRES_1985"/>
<evidence type="ECO:0000256" key="3">
    <source>
        <dbReference type="ARBA" id="ARBA00010136"/>
    </source>
</evidence>
<evidence type="ECO:0000256" key="7">
    <source>
        <dbReference type="ARBA" id="ARBA00022670"/>
    </source>
</evidence>
<dbReference type="Pfam" id="PF01433">
    <property type="entry name" value="Peptidase_M1"/>
    <property type="match status" value="1"/>
</dbReference>
<gene>
    <name evidence="19" type="ordered locus">CRES_1985</name>
</gene>
<dbReference type="RefSeq" id="WP_013889320.1">
    <property type="nucleotide sequence ID" value="NC_015673.1"/>
</dbReference>
<evidence type="ECO:0000256" key="14">
    <source>
        <dbReference type="PIRSR" id="PIRSR634015-1"/>
    </source>
</evidence>
<accession>F8E366</accession>
<evidence type="ECO:0000256" key="1">
    <source>
        <dbReference type="ARBA" id="ARBA00000098"/>
    </source>
</evidence>
<dbReference type="Pfam" id="PF17900">
    <property type="entry name" value="Peptidase_M1_N"/>
    <property type="match status" value="1"/>
</dbReference>
<feature type="active site" description="Proton acceptor" evidence="14">
    <location>
        <position position="324"/>
    </location>
</feature>
<evidence type="ECO:0000256" key="12">
    <source>
        <dbReference type="ARBA" id="ARBA00029811"/>
    </source>
</evidence>